<keyword evidence="2" id="KW-1185">Reference proteome</keyword>
<accession>A0ABV0FVR6</accession>
<sequence length="68" mass="7960">MSTKKVTVNLPEEQIQFLQSLAKKEGMTFTDALKRSINAERFFVEQKQNNRKILVEEQGHKLREIVRG</sequence>
<dbReference type="EMBL" id="JBDPZN010000024">
    <property type="protein sequence ID" value="MEO3684690.1"/>
    <property type="molecule type" value="Genomic_DNA"/>
</dbReference>
<evidence type="ECO:0000313" key="2">
    <source>
        <dbReference type="Proteomes" id="UP001477278"/>
    </source>
</evidence>
<evidence type="ECO:0000313" key="1">
    <source>
        <dbReference type="EMBL" id="MEO3684690.1"/>
    </source>
</evidence>
<gene>
    <name evidence="1" type="ORF">ABHN84_20715</name>
</gene>
<proteinExistence type="predicted"/>
<protein>
    <recommendedName>
        <fullName evidence="3">Ribbon-helix-helix protein, CopG family</fullName>
    </recommendedName>
</protein>
<dbReference type="Proteomes" id="UP001477278">
    <property type="component" value="Unassembled WGS sequence"/>
</dbReference>
<evidence type="ECO:0008006" key="3">
    <source>
        <dbReference type="Google" id="ProtNLM"/>
    </source>
</evidence>
<name>A0ABV0FVR6_9GAMM</name>
<comment type="caution">
    <text evidence="1">The sequence shown here is derived from an EMBL/GenBank/DDBJ whole genome shotgun (WGS) entry which is preliminary data.</text>
</comment>
<organism evidence="1 2">
    <name type="scientific">Shewanella vesiculosa</name>
    <dbReference type="NCBI Taxonomy" id="518738"/>
    <lineage>
        <taxon>Bacteria</taxon>
        <taxon>Pseudomonadati</taxon>
        <taxon>Pseudomonadota</taxon>
        <taxon>Gammaproteobacteria</taxon>
        <taxon>Alteromonadales</taxon>
        <taxon>Shewanellaceae</taxon>
        <taxon>Shewanella</taxon>
    </lineage>
</organism>
<dbReference type="RefSeq" id="WP_347691070.1">
    <property type="nucleotide sequence ID" value="NZ_JBDPZN010000024.1"/>
</dbReference>
<reference evidence="1 2" key="1">
    <citation type="submission" date="2024-05" db="EMBL/GenBank/DDBJ databases">
        <title>Genome sequencing of Marine Estuary Bacteria, Shewanella vesiculosa and S. baltica, and Pseudomonas syringae.</title>
        <authorList>
            <person name="Gurung A."/>
            <person name="Maclea K.S."/>
        </authorList>
    </citation>
    <scope>NUCLEOTIDE SEQUENCE [LARGE SCALE GENOMIC DNA]</scope>
    <source>
        <strain evidence="1 2">1A</strain>
    </source>
</reference>